<feature type="signal peptide" evidence="1">
    <location>
        <begin position="1"/>
        <end position="22"/>
    </location>
</feature>
<dbReference type="PANTHER" id="PTHR11362">
    <property type="entry name" value="PHOSPHATIDYLETHANOLAMINE-BINDING PROTEIN"/>
    <property type="match status" value="1"/>
</dbReference>
<dbReference type="EnsemblFungi" id="PTTG_11858-t43_1">
    <property type="protein sequence ID" value="PTTG_11858-t43_1-p1"/>
    <property type="gene ID" value="PTTG_11858"/>
</dbReference>
<feature type="chain" id="PRO_5009425328" description="Phosphatidylethanolamine-binding protein" evidence="1">
    <location>
        <begin position="23"/>
        <end position="235"/>
    </location>
</feature>
<dbReference type="Pfam" id="PF01161">
    <property type="entry name" value="PBP"/>
    <property type="match status" value="1"/>
</dbReference>
<reference evidence="3 4" key="3">
    <citation type="journal article" date="2017" name="G3 (Bethesda)">
        <title>Comparative analysis highlights variable genome content of wheat rusts and divergence of the mating loci.</title>
        <authorList>
            <person name="Cuomo C.A."/>
            <person name="Bakkeren G."/>
            <person name="Khalil H.B."/>
            <person name="Panwar V."/>
            <person name="Joly D."/>
            <person name="Linning R."/>
            <person name="Sakthikumar S."/>
            <person name="Song X."/>
            <person name="Adiconis X."/>
            <person name="Fan L."/>
            <person name="Goldberg J.M."/>
            <person name="Levin J.Z."/>
            <person name="Young S."/>
            <person name="Zeng Q."/>
            <person name="Anikster Y."/>
            <person name="Bruce M."/>
            <person name="Wang M."/>
            <person name="Yin C."/>
            <person name="McCallum B."/>
            <person name="Szabo L.J."/>
            <person name="Hulbert S."/>
            <person name="Chen X."/>
            <person name="Fellers J.P."/>
        </authorList>
    </citation>
    <scope>NUCLEOTIDE SEQUENCE</scope>
    <source>
        <strain evidence="4">Isolate 1-1 / race 1 (BBBD)</strain>
        <strain evidence="3">isolate 1-1 / race 1 (BBBD)</strain>
    </source>
</reference>
<dbReference type="Proteomes" id="UP000005240">
    <property type="component" value="Unassembled WGS sequence"/>
</dbReference>
<reference evidence="2" key="2">
    <citation type="submission" date="2016-05" db="EMBL/GenBank/DDBJ databases">
        <title>Comparative analysis highlights variable genome content of wheat rusts and divergence of the mating loci.</title>
        <authorList>
            <person name="Cuomo C.A."/>
            <person name="Bakkeren G."/>
            <person name="Szabo L."/>
            <person name="Khalil H."/>
            <person name="Joly D."/>
            <person name="Goldberg J."/>
            <person name="Young S."/>
            <person name="Zeng Q."/>
            <person name="Fellers J."/>
        </authorList>
    </citation>
    <scope>NUCLEOTIDE SEQUENCE [LARGE SCALE GENOMIC DNA]</scope>
    <source>
        <strain evidence="2">1-1 BBBD Race 1</strain>
    </source>
</reference>
<dbReference type="STRING" id="630390.A0A180GMK4"/>
<name>A0A180GMK4_PUCT1</name>
<dbReference type="InterPro" id="IPR008914">
    <property type="entry name" value="PEBP"/>
</dbReference>
<dbReference type="PANTHER" id="PTHR11362:SF82">
    <property type="entry name" value="PHOSPHATIDYLETHANOLAMINE-BINDING PROTEIN 4"/>
    <property type="match status" value="1"/>
</dbReference>
<dbReference type="InterPro" id="IPR036610">
    <property type="entry name" value="PEBP-like_sf"/>
</dbReference>
<gene>
    <name evidence="2" type="ORF">PTTG_11858</name>
</gene>
<accession>A0A180GMK4</accession>
<protein>
    <recommendedName>
        <fullName evidence="5">Phosphatidylethanolamine-binding protein</fullName>
    </recommendedName>
</protein>
<reference evidence="3" key="4">
    <citation type="submission" date="2025-05" db="UniProtKB">
        <authorList>
            <consortium name="EnsemblFungi"/>
        </authorList>
    </citation>
    <scope>IDENTIFICATION</scope>
    <source>
        <strain evidence="3">isolate 1-1 / race 1 (BBBD)</strain>
    </source>
</reference>
<proteinExistence type="predicted"/>
<dbReference type="InterPro" id="IPR035810">
    <property type="entry name" value="PEBP_euk"/>
</dbReference>
<keyword evidence="4" id="KW-1185">Reference proteome</keyword>
<dbReference type="AlphaFoldDB" id="A0A180GMK4"/>
<keyword evidence="1" id="KW-0732">Signal</keyword>
<dbReference type="Gene3D" id="3.90.280.10">
    <property type="entry name" value="PEBP-like"/>
    <property type="match status" value="1"/>
</dbReference>
<dbReference type="EMBL" id="ADAS02000046">
    <property type="protein sequence ID" value="OAV93821.1"/>
    <property type="molecule type" value="Genomic_DNA"/>
</dbReference>
<evidence type="ECO:0000256" key="1">
    <source>
        <dbReference type="SAM" id="SignalP"/>
    </source>
</evidence>
<dbReference type="CDD" id="cd00866">
    <property type="entry name" value="PEBP_euk"/>
    <property type="match status" value="1"/>
</dbReference>
<evidence type="ECO:0000313" key="3">
    <source>
        <dbReference type="EnsemblFungi" id="PTTG_11858-t43_1-p1"/>
    </source>
</evidence>
<reference evidence="2" key="1">
    <citation type="submission" date="2009-11" db="EMBL/GenBank/DDBJ databases">
        <authorList>
            <consortium name="The Broad Institute Genome Sequencing Platform"/>
            <person name="Ward D."/>
            <person name="Feldgarden M."/>
            <person name="Earl A."/>
            <person name="Young S.K."/>
            <person name="Zeng Q."/>
            <person name="Koehrsen M."/>
            <person name="Alvarado L."/>
            <person name="Berlin A."/>
            <person name="Bochicchio J."/>
            <person name="Borenstein D."/>
            <person name="Chapman S.B."/>
            <person name="Chen Z."/>
            <person name="Engels R."/>
            <person name="Freedman E."/>
            <person name="Gellesch M."/>
            <person name="Goldberg J."/>
            <person name="Griggs A."/>
            <person name="Gujja S."/>
            <person name="Heilman E."/>
            <person name="Heiman D."/>
            <person name="Hepburn T."/>
            <person name="Howarth C."/>
            <person name="Jen D."/>
            <person name="Larson L."/>
            <person name="Lewis B."/>
            <person name="Mehta T."/>
            <person name="Park D."/>
            <person name="Pearson M."/>
            <person name="Roberts A."/>
            <person name="Saif S."/>
            <person name="Shea T."/>
            <person name="Shenoy N."/>
            <person name="Sisk P."/>
            <person name="Stolte C."/>
            <person name="Sykes S."/>
            <person name="Thomson T."/>
            <person name="Walk T."/>
            <person name="White J."/>
            <person name="Yandava C."/>
            <person name="Izard J."/>
            <person name="Baranova O.V."/>
            <person name="Blanton J.M."/>
            <person name="Tanner A.C."/>
            <person name="Dewhirst F.E."/>
            <person name="Haas B."/>
            <person name="Nusbaum C."/>
            <person name="Birren B."/>
        </authorList>
    </citation>
    <scope>NUCLEOTIDE SEQUENCE [LARGE SCALE GENOMIC DNA]</scope>
    <source>
        <strain evidence="2">1-1 BBBD Race 1</strain>
    </source>
</reference>
<dbReference type="SUPFAM" id="SSF49777">
    <property type="entry name" value="PEBP-like"/>
    <property type="match status" value="1"/>
</dbReference>
<dbReference type="OrthoDB" id="2506647at2759"/>
<sequence>MLLNPVAVLIQLAALFSFPICGKPSCPPQKVPDASSLKDTMNAFVIGGVVPDLLPEFRPVAMMRLLYHPNPFGTVYYPGQRVPQSLTAEQPTIRIRSPPHDPSALSPDSDYTFIMIDPDVPSRINATSGPFRHMLATDVKLIPNEPYFDLEFPDKMLSPYHPPAPPEASGFHRYTFLLYPGQPSPESIRDFHKKYPSRYNFNLRQFVADAGLCGPIAGIFMFTENSKDEAKSLVH</sequence>
<organism evidence="2">
    <name type="scientific">Puccinia triticina (isolate 1-1 / race 1 (BBBD))</name>
    <name type="common">Brown leaf rust fungus</name>
    <dbReference type="NCBI Taxonomy" id="630390"/>
    <lineage>
        <taxon>Eukaryota</taxon>
        <taxon>Fungi</taxon>
        <taxon>Dikarya</taxon>
        <taxon>Basidiomycota</taxon>
        <taxon>Pucciniomycotina</taxon>
        <taxon>Pucciniomycetes</taxon>
        <taxon>Pucciniales</taxon>
        <taxon>Pucciniaceae</taxon>
        <taxon>Puccinia</taxon>
    </lineage>
</organism>
<dbReference type="VEuPathDB" id="FungiDB:PTTG_11858"/>
<evidence type="ECO:0000313" key="4">
    <source>
        <dbReference type="Proteomes" id="UP000005240"/>
    </source>
</evidence>
<dbReference type="EMBL" id="ADAS02000046">
    <property type="protein sequence ID" value="OAV93820.1"/>
    <property type="molecule type" value="Genomic_DNA"/>
</dbReference>
<evidence type="ECO:0008006" key="5">
    <source>
        <dbReference type="Google" id="ProtNLM"/>
    </source>
</evidence>
<dbReference type="EnsemblFungi" id="PTTG_11858-t43_2">
    <property type="protein sequence ID" value="PTTG_11858-t43_2-p1"/>
    <property type="gene ID" value="PTTG_11858"/>
</dbReference>
<evidence type="ECO:0000313" key="2">
    <source>
        <dbReference type="EMBL" id="OAV93821.1"/>
    </source>
</evidence>